<dbReference type="InterPro" id="IPR011009">
    <property type="entry name" value="Kinase-like_dom_sf"/>
</dbReference>
<dbReference type="Pfam" id="PF00069">
    <property type="entry name" value="Pkinase"/>
    <property type="match status" value="1"/>
</dbReference>
<dbReference type="EMBL" id="AZBU02000011">
    <property type="protein sequence ID" value="TKR61035.1"/>
    <property type="molecule type" value="Genomic_DNA"/>
</dbReference>
<keyword evidence="1" id="KW-0547">Nucleotide-binding</keyword>
<dbReference type="GO" id="GO:0005524">
    <property type="term" value="F:ATP binding"/>
    <property type="evidence" value="ECO:0007669"/>
    <property type="project" value="UniProtKB-UniRule"/>
</dbReference>
<protein>
    <recommendedName>
        <fullName evidence="2">Protein kinase domain-containing protein</fullName>
    </recommendedName>
</protein>
<gene>
    <name evidence="3" type="ORF">L596_028202</name>
</gene>
<evidence type="ECO:0000259" key="2">
    <source>
        <dbReference type="PROSITE" id="PS50011"/>
    </source>
</evidence>
<keyword evidence="1" id="KW-0067">ATP-binding</keyword>
<feature type="domain" description="Protein kinase" evidence="2">
    <location>
        <begin position="28"/>
        <end position="177"/>
    </location>
</feature>
<name>A0A4V5ZY02_STECR</name>
<comment type="caution">
    <text evidence="3">The sequence shown here is derived from an EMBL/GenBank/DDBJ whole genome shotgun (WGS) entry which is preliminary data.</text>
</comment>
<accession>A0A4V5ZY02</accession>
<keyword evidence="4" id="KW-1185">Reference proteome</keyword>
<sequence>MVPKDKKSSGKQKRERVEGLPISKRYSSWNVEIIGKGTYGLVRLASNRYGDRVAIKTVQKEIIDLSEGCLFEHRILEKLNTHQNVVHMLSYDWLPGNVVEMVLEYIPYDAFVLAQDFLLVYEDDALRELVLRNSRDSGASFGNLVGDARESVVYAQEDQRNRSERVEFEHRQDAFQN</sequence>
<dbReference type="Proteomes" id="UP000298663">
    <property type="component" value="Unassembled WGS sequence"/>
</dbReference>
<evidence type="ECO:0000313" key="3">
    <source>
        <dbReference type="EMBL" id="TKR61035.1"/>
    </source>
</evidence>
<organism evidence="3 4">
    <name type="scientific">Steinernema carpocapsae</name>
    <name type="common">Entomopathogenic nematode</name>
    <dbReference type="NCBI Taxonomy" id="34508"/>
    <lineage>
        <taxon>Eukaryota</taxon>
        <taxon>Metazoa</taxon>
        <taxon>Ecdysozoa</taxon>
        <taxon>Nematoda</taxon>
        <taxon>Chromadorea</taxon>
        <taxon>Rhabditida</taxon>
        <taxon>Tylenchina</taxon>
        <taxon>Panagrolaimomorpha</taxon>
        <taxon>Strongyloidoidea</taxon>
        <taxon>Steinernematidae</taxon>
        <taxon>Steinernema</taxon>
    </lineage>
</organism>
<dbReference type="AlphaFoldDB" id="A0A4V5ZY02"/>
<dbReference type="Gene3D" id="3.30.200.20">
    <property type="entry name" value="Phosphorylase Kinase, domain 1"/>
    <property type="match status" value="1"/>
</dbReference>
<dbReference type="SUPFAM" id="SSF56112">
    <property type="entry name" value="Protein kinase-like (PK-like)"/>
    <property type="match status" value="1"/>
</dbReference>
<dbReference type="PROSITE" id="PS00107">
    <property type="entry name" value="PROTEIN_KINASE_ATP"/>
    <property type="match status" value="1"/>
</dbReference>
<feature type="binding site" evidence="1">
    <location>
        <position position="56"/>
    </location>
    <ligand>
        <name>ATP</name>
        <dbReference type="ChEBI" id="CHEBI:30616"/>
    </ligand>
</feature>
<dbReference type="GO" id="GO:0004672">
    <property type="term" value="F:protein kinase activity"/>
    <property type="evidence" value="ECO:0007669"/>
    <property type="project" value="InterPro"/>
</dbReference>
<dbReference type="InterPro" id="IPR017441">
    <property type="entry name" value="Protein_kinase_ATP_BS"/>
</dbReference>
<evidence type="ECO:0000313" key="4">
    <source>
        <dbReference type="Proteomes" id="UP000298663"/>
    </source>
</evidence>
<reference evidence="3 4" key="1">
    <citation type="journal article" date="2015" name="Genome Biol.">
        <title>Comparative genomics of Steinernema reveals deeply conserved gene regulatory networks.</title>
        <authorList>
            <person name="Dillman A.R."/>
            <person name="Macchietto M."/>
            <person name="Porter C.F."/>
            <person name="Rogers A."/>
            <person name="Williams B."/>
            <person name="Antoshechkin I."/>
            <person name="Lee M.M."/>
            <person name="Goodwin Z."/>
            <person name="Lu X."/>
            <person name="Lewis E.E."/>
            <person name="Goodrich-Blair H."/>
            <person name="Stock S.P."/>
            <person name="Adams B.J."/>
            <person name="Sternberg P.W."/>
            <person name="Mortazavi A."/>
        </authorList>
    </citation>
    <scope>NUCLEOTIDE SEQUENCE [LARGE SCALE GENOMIC DNA]</scope>
    <source>
        <strain evidence="3 4">ALL</strain>
    </source>
</reference>
<dbReference type="PROSITE" id="PS50011">
    <property type="entry name" value="PROTEIN_KINASE_DOM"/>
    <property type="match status" value="1"/>
</dbReference>
<evidence type="ECO:0000256" key="1">
    <source>
        <dbReference type="PROSITE-ProRule" id="PRU10141"/>
    </source>
</evidence>
<proteinExistence type="predicted"/>
<reference evidence="3 4" key="2">
    <citation type="journal article" date="2019" name="G3 (Bethesda)">
        <title>Hybrid Assembly of the Genome of the Entomopathogenic Nematode Steinernema carpocapsae Identifies the X-Chromosome.</title>
        <authorList>
            <person name="Serra L."/>
            <person name="Macchietto M."/>
            <person name="Macias-Munoz A."/>
            <person name="McGill C.J."/>
            <person name="Rodriguez I.M."/>
            <person name="Rodriguez B."/>
            <person name="Murad R."/>
            <person name="Mortazavi A."/>
        </authorList>
    </citation>
    <scope>NUCLEOTIDE SEQUENCE [LARGE SCALE GENOMIC DNA]</scope>
    <source>
        <strain evidence="3 4">ALL</strain>
    </source>
</reference>
<dbReference type="InterPro" id="IPR000719">
    <property type="entry name" value="Prot_kinase_dom"/>
</dbReference>